<evidence type="ECO:0000256" key="2">
    <source>
        <dbReference type="ARBA" id="ARBA00009881"/>
    </source>
</evidence>
<dbReference type="RefSeq" id="WP_328856149.1">
    <property type="nucleotide sequence ID" value="NZ_CP108021.1"/>
</dbReference>
<organism evidence="10 11">
    <name type="scientific">Williamsia herbipolensis</name>
    <dbReference type="NCBI Taxonomy" id="1603258"/>
    <lineage>
        <taxon>Bacteria</taxon>
        <taxon>Bacillati</taxon>
        <taxon>Actinomycetota</taxon>
        <taxon>Actinomycetes</taxon>
        <taxon>Mycobacteriales</taxon>
        <taxon>Nocardiaceae</taxon>
        <taxon>Williamsia</taxon>
    </lineage>
</organism>
<reference evidence="10 11" key="1">
    <citation type="submission" date="2022-10" db="EMBL/GenBank/DDBJ databases">
        <title>The complete genomes of actinobacterial strains from the NBC collection.</title>
        <authorList>
            <person name="Joergensen T.S."/>
            <person name="Alvarez Arevalo M."/>
            <person name="Sterndorff E.B."/>
            <person name="Faurdal D."/>
            <person name="Vuksanovic O."/>
            <person name="Mourched A.-S."/>
            <person name="Charusanti P."/>
            <person name="Shaw S."/>
            <person name="Blin K."/>
            <person name="Weber T."/>
        </authorList>
    </citation>
    <scope>NUCLEOTIDE SEQUENCE [LARGE SCALE GENOMIC DNA]</scope>
    <source>
        <strain evidence="10 11">NBC_00319</strain>
    </source>
</reference>
<evidence type="ECO:0000256" key="8">
    <source>
        <dbReference type="ARBA" id="ARBA00031155"/>
    </source>
</evidence>
<dbReference type="SUPFAM" id="SSF51412">
    <property type="entry name" value="Inosine monophosphate dehydrogenase (IMPDH)"/>
    <property type="match status" value="1"/>
</dbReference>
<dbReference type="Pfam" id="PF03060">
    <property type="entry name" value="NMO"/>
    <property type="match status" value="1"/>
</dbReference>
<protein>
    <recommendedName>
        <fullName evidence="8">Propionate 3-nitronate monooxygenase</fullName>
    </recommendedName>
</protein>
<dbReference type="Proteomes" id="UP001432128">
    <property type="component" value="Chromosome"/>
</dbReference>
<dbReference type="InterPro" id="IPR004136">
    <property type="entry name" value="NMO"/>
</dbReference>
<sequence length="355" mass="36524">MSAQLRDLPVPLVGAPMAGGPTTDDLVVAVGEAGGLGFLATAYRSAEQIRASIDAVRERGVRRFGANLFVPDAPGAHETDPAGVARYIEALTPWAQAAGVTVPEVPSFSTAEYTTALDVVVDRRVPWVSFTFGLPGPDEVARLHEVDAAVVVTVTTVADAHAAVERGADILWVQGPAAGGHRSTFTVAQTPPEESLDHLLRAIVDSVETPVIAAGGVADGSDVAQLLGLGARAVGIGTLLLRTPEAGTSAPYRRALAAATEPGSPAHTVLTRAFSGRPARGLANRFHHELGHLAPSVFPELNTLTGPIRRAATAADDAEAITLWAGEGFAAARAVPTATVIADLWRAALDHGAAG</sequence>
<evidence type="ECO:0000256" key="9">
    <source>
        <dbReference type="ARBA" id="ARBA00049401"/>
    </source>
</evidence>
<dbReference type="EMBL" id="CP108021">
    <property type="protein sequence ID" value="WUM18526.1"/>
    <property type="molecule type" value="Genomic_DNA"/>
</dbReference>
<dbReference type="AlphaFoldDB" id="A0AAU4JXP0"/>
<evidence type="ECO:0000256" key="4">
    <source>
        <dbReference type="ARBA" id="ARBA00022630"/>
    </source>
</evidence>
<dbReference type="Gene3D" id="3.20.20.70">
    <property type="entry name" value="Aldolase class I"/>
    <property type="match status" value="1"/>
</dbReference>
<comment type="catalytic activity">
    <reaction evidence="9">
        <text>3 propionate 3-nitronate + 3 O2 + H2O = 3 3-oxopropanoate + 2 nitrate + nitrite + H2O2 + 3 H(+)</text>
        <dbReference type="Rhea" id="RHEA:57332"/>
        <dbReference type="ChEBI" id="CHEBI:15377"/>
        <dbReference type="ChEBI" id="CHEBI:15378"/>
        <dbReference type="ChEBI" id="CHEBI:15379"/>
        <dbReference type="ChEBI" id="CHEBI:16240"/>
        <dbReference type="ChEBI" id="CHEBI:16301"/>
        <dbReference type="ChEBI" id="CHEBI:17632"/>
        <dbReference type="ChEBI" id="CHEBI:33190"/>
        <dbReference type="ChEBI" id="CHEBI:136067"/>
    </reaction>
</comment>
<keyword evidence="3" id="KW-0216">Detoxification</keyword>
<gene>
    <name evidence="10" type="ORF">OG579_12275</name>
</gene>
<evidence type="ECO:0000256" key="7">
    <source>
        <dbReference type="ARBA" id="ARBA00023033"/>
    </source>
</evidence>
<keyword evidence="4" id="KW-0285">Flavoprotein</keyword>
<proteinExistence type="inferred from homology"/>
<dbReference type="PANTHER" id="PTHR42747">
    <property type="entry name" value="NITRONATE MONOOXYGENASE-RELATED"/>
    <property type="match status" value="1"/>
</dbReference>
<evidence type="ECO:0000313" key="11">
    <source>
        <dbReference type="Proteomes" id="UP001432128"/>
    </source>
</evidence>
<keyword evidence="5" id="KW-0288">FMN</keyword>
<comment type="cofactor">
    <cofactor evidence="1">
        <name>FMN</name>
        <dbReference type="ChEBI" id="CHEBI:58210"/>
    </cofactor>
</comment>
<evidence type="ECO:0000256" key="5">
    <source>
        <dbReference type="ARBA" id="ARBA00022643"/>
    </source>
</evidence>
<comment type="similarity">
    <text evidence="2">Belongs to the nitronate monooxygenase family. NMO class I subfamily.</text>
</comment>
<accession>A0AAU4JXP0</accession>
<keyword evidence="6" id="KW-0560">Oxidoreductase</keyword>
<evidence type="ECO:0000256" key="3">
    <source>
        <dbReference type="ARBA" id="ARBA00022575"/>
    </source>
</evidence>
<keyword evidence="7 10" id="KW-0503">Monooxygenase</keyword>
<dbReference type="CDD" id="cd04730">
    <property type="entry name" value="NPD_like"/>
    <property type="match status" value="1"/>
</dbReference>
<dbReference type="GO" id="GO:0009636">
    <property type="term" value="P:response to toxic substance"/>
    <property type="evidence" value="ECO:0007669"/>
    <property type="project" value="UniProtKB-KW"/>
</dbReference>
<dbReference type="InterPro" id="IPR013785">
    <property type="entry name" value="Aldolase_TIM"/>
</dbReference>
<evidence type="ECO:0000313" key="10">
    <source>
        <dbReference type="EMBL" id="WUM18526.1"/>
    </source>
</evidence>
<dbReference type="PANTHER" id="PTHR42747:SF3">
    <property type="entry name" value="NITRONATE MONOOXYGENASE-RELATED"/>
    <property type="match status" value="1"/>
</dbReference>
<keyword evidence="11" id="KW-1185">Reference proteome</keyword>
<dbReference type="KEGG" id="whr:OG579_12275"/>
<dbReference type="GO" id="GO:0018580">
    <property type="term" value="F:nitronate monooxygenase activity"/>
    <property type="evidence" value="ECO:0007669"/>
    <property type="project" value="InterPro"/>
</dbReference>
<name>A0AAU4JXP0_9NOCA</name>
<evidence type="ECO:0000256" key="6">
    <source>
        <dbReference type="ARBA" id="ARBA00023002"/>
    </source>
</evidence>
<evidence type="ECO:0000256" key="1">
    <source>
        <dbReference type="ARBA" id="ARBA00001917"/>
    </source>
</evidence>